<keyword evidence="3" id="KW-1185">Reference proteome</keyword>
<accession>A0ABP3I3V8</accession>
<dbReference type="CDD" id="cd10032">
    <property type="entry name" value="UDG-F6_HDG"/>
    <property type="match status" value="1"/>
</dbReference>
<gene>
    <name evidence="2" type="ORF">GCM10009093_15650</name>
</gene>
<dbReference type="Pfam" id="PF03167">
    <property type="entry name" value="UDG"/>
    <property type="match status" value="1"/>
</dbReference>
<dbReference type="EMBL" id="BAAAEJ010000007">
    <property type="protein sequence ID" value="GAA0389903.1"/>
    <property type="molecule type" value="Genomic_DNA"/>
</dbReference>
<name>A0ABP3I3V8_9CAUL</name>
<sequence>MSRDGVRSIGFAPVVSEKTRLLVLGSLPGIASLNAAQYYAHPRNAFWPIAAALTGQPLDTLPYEERLQALLKSGIGLWDVLASAERSGSLDSAIRSPEAADLIALVRTLPRLEAIGFNGKAAAKIGRPILEGHIGNVRLIELPSTSPAYTMPLQAKLDLWRERLPAL</sequence>
<evidence type="ECO:0000259" key="1">
    <source>
        <dbReference type="SMART" id="SM00986"/>
    </source>
</evidence>
<protein>
    <recommendedName>
        <fullName evidence="1">Uracil-DNA glycosylase-like domain-containing protein</fullName>
    </recommendedName>
</protein>
<dbReference type="InterPro" id="IPR036895">
    <property type="entry name" value="Uracil-DNA_glycosylase-like_sf"/>
</dbReference>
<dbReference type="NCBIfam" id="TIGR04274">
    <property type="entry name" value="hypoxanDNAglyco"/>
    <property type="match status" value="1"/>
</dbReference>
<feature type="domain" description="Uracil-DNA glycosylase-like" evidence="1">
    <location>
        <begin position="12"/>
        <end position="164"/>
    </location>
</feature>
<evidence type="ECO:0000313" key="2">
    <source>
        <dbReference type="EMBL" id="GAA0389903.1"/>
    </source>
</evidence>
<dbReference type="SUPFAM" id="SSF52141">
    <property type="entry name" value="Uracil-DNA glycosylase-like"/>
    <property type="match status" value="1"/>
</dbReference>
<dbReference type="InterPro" id="IPR026353">
    <property type="entry name" value="Hypoxan-DNA_Glyclase"/>
</dbReference>
<dbReference type="SMART" id="SM00987">
    <property type="entry name" value="UreE_C"/>
    <property type="match status" value="1"/>
</dbReference>
<proteinExistence type="predicted"/>
<comment type="caution">
    <text evidence="2">The sequence shown here is derived from an EMBL/GenBank/DDBJ whole genome shotgun (WGS) entry which is preliminary data.</text>
</comment>
<organism evidence="2 3">
    <name type="scientific">Brevundimonas terrae</name>
    <dbReference type="NCBI Taxonomy" id="363631"/>
    <lineage>
        <taxon>Bacteria</taxon>
        <taxon>Pseudomonadati</taxon>
        <taxon>Pseudomonadota</taxon>
        <taxon>Alphaproteobacteria</taxon>
        <taxon>Caulobacterales</taxon>
        <taxon>Caulobacteraceae</taxon>
        <taxon>Brevundimonas</taxon>
    </lineage>
</organism>
<reference evidence="3" key="1">
    <citation type="journal article" date="2019" name="Int. J. Syst. Evol. Microbiol.">
        <title>The Global Catalogue of Microorganisms (GCM) 10K type strain sequencing project: providing services to taxonomists for standard genome sequencing and annotation.</title>
        <authorList>
            <consortium name="The Broad Institute Genomics Platform"/>
            <consortium name="The Broad Institute Genome Sequencing Center for Infectious Disease"/>
            <person name="Wu L."/>
            <person name="Ma J."/>
        </authorList>
    </citation>
    <scope>NUCLEOTIDE SEQUENCE [LARGE SCALE GENOMIC DNA]</scope>
    <source>
        <strain evidence="3">JCM 13476</strain>
    </source>
</reference>
<dbReference type="RefSeq" id="WP_341771091.1">
    <property type="nucleotide sequence ID" value="NZ_BAAAEJ010000007.1"/>
</dbReference>
<dbReference type="Gene3D" id="3.40.470.10">
    <property type="entry name" value="Uracil-DNA glycosylase-like domain"/>
    <property type="match status" value="1"/>
</dbReference>
<dbReference type="SMART" id="SM00986">
    <property type="entry name" value="UDG"/>
    <property type="match status" value="1"/>
</dbReference>
<dbReference type="InterPro" id="IPR005122">
    <property type="entry name" value="Uracil-DNA_glycosylase-like"/>
</dbReference>
<evidence type="ECO:0000313" key="3">
    <source>
        <dbReference type="Proteomes" id="UP001500791"/>
    </source>
</evidence>
<dbReference type="Proteomes" id="UP001500791">
    <property type="component" value="Unassembled WGS sequence"/>
</dbReference>